<keyword evidence="1 4" id="KW-0805">Transcription regulation</keyword>
<dbReference type="Proteomes" id="UP001145069">
    <property type="component" value="Unassembled WGS sequence"/>
</dbReference>
<dbReference type="InterPro" id="IPR026282">
    <property type="entry name" value="MJ1563"/>
</dbReference>
<accession>A0A9X3WH06</accession>
<dbReference type="PIRSF" id="PIRSF006707">
    <property type="entry name" value="MJ1563"/>
    <property type="match status" value="1"/>
</dbReference>
<keyword evidence="2 4" id="KW-0238">DNA-binding</keyword>
<evidence type="ECO:0000313" key="6">
    <source>
        <dbReference type="Proteomes" id="UP001145069"/>
    </source>
</evidence>
<name>A0A9X3WH06_9BACI</name>
<dbReference type="PANTHER" id="PTHR38465:SF1">
    <property type="entry name" value="HTH-TYPE TRANSCRIPTIONAL REGULATOR MJ1563-RELATED"/>
    <property type="match status" value="1"/>
</dbReference>
<protein>
    <recommendedName>
        <fullName evidence="4">HTH-type transcriptional regulator</fullName>
    </recommendedName>
</protein>
<reference evidence="5" key="1">
    <citation type="submission" date="2022-06" db="EMBL/GenBank/DDBJ databases">
        <title>Aquibacillus sp. a new bacterium isolated from soil saline samples.</title>
        <authorList>
            <person name="Galisteo C."/>
            <person name="De La Haba R."/>
            <person name="Sanchez-Porro C."/>
            <person name="Ventosa A."/>
        </authorList>
    </citation>
    <scope>NUCLEOTIDE SEQUENCE</scope>
    <source>
        <strain evidence="5">3ASR75-54</strain>
    </source>
</reference>
<comment type="caution">
    <text evidence="5">The sequence shown here is derived from an EMBL/GenBank/DDBJ whole genome shotgun (WGS) entry which is preliminary data.</text>
</comment>
<evidence type="ECO:0000256" key="3">
    <source>
        <dbReference type="ARBA" id="ARBA00023163"/>
    </source>
</evidence>
<keyword evidence="6" id="KW-1185">Reference proteome</keyword>
<dbReference type="SUPFAM" id="SSF46785">
    <property type="entry name" value="Winged helix' DNA-binding domain"/>
    <property type="match status" value="1"/>
</dbReference>
<organism evidence="5 6">
    <name type="scientific">Aquibacillus salsiterrae</name>
    <dbReference type="NCBI Taxonomy" id="2950439"/>
    <lineage>
        <taxon>Bacteria</taxon>
        <taxon>Bacillati</taxon>
        <taxon>Bacillota</taxon>
        <taxon>Bacilli</taxon>
        <taxon>Bacillales</taxon>
        <taxon>Bacillaceae</taxon>
        <taxon>Aquibacillus</taxon>
    </lineage>
</organism>
<sequence length="174" mass="20367">MAEKQIEKINNVIVTEFAKTIEMFDLSPSEARLFSILYLEGKPMTLDEMSKALGKSKTSISMGIRNLLDLNLVSRVWKKGVRKDLYVAEESLYKKFMTSFIHKWLEATTRQKLSLKEIEKDLEVKKELFTGEEMDEEFYEAFSRLKEMIAFHQSIEKAFKQIKPPSKFHSNIQD</sequence>
<dbReference type="PANTHER" id="PTHR38465">
    <property type="entry name" value="HTH-TYPE TRANSCRIPTIONAL REGULATOR MJ1563-RELATED"/>
    <property type="match status" value="1"/>
</dbReference>
<dbReference type="InterPro" id="IPR036390">
    <property type="entry name" value="WH_DNA-bd_sf"/>
</dbReference>
<dbReference type="RefSeq" id="WP_272446341.1">
    <property type="nucleotide sequence ID" value="NZ_JAMQKC010000007.1"/>
</dbReference>
<evidence type="ECO:0000256" key="1">
    <source>
        <dbReference type="ARBA" id="ARBA00023015"/>
    </source>
</evidence>
<proteinExistence type="inferred from homology"/>
<comment type="similarity">
    <text evidence="4">Belongs to the GbsR family.</text>
</comment>
<dbReference type="EMBL" id="JAMQKC010000007">
    <property type="protein sequence ID" value="MDC3417274.1"/>
    <property type="molecule type" value="Genomic_DNA"/>
</dbReference>
<evidence type="ECO:0000256" key="4">
    <source>
        <dbReference type="PIRNR" id="PIRNR006707"/>
    </source>
</evidence>
<gene>
    <name evidence="5" type="ORF">NC799_10145</name>
</gene>
<evidence type="ECO:0000256" key="2">
    <source>
        <dbReference type="ARBA" id="ARBA00023125"/>
    </source>
</evidence>
<dbReference type="Gene3D" id="1.10.10.10">
    <property type="entry name" value="Winged helix-like DNA-binding domain superfamily/Winged helix DNA-binding domain"/>
    <property type="match status" value="1"/>
</dbReference>
<dbReference type="InterPro" id="IPR036388">
    <property type="entry name" value="WH-like_DNA-bd_sf"/>
</dbReference>
<dbReference type="InterPro" id="IPR052362">
    <property type="entry name" value="HTH-GbsR_regulator"/>
</dbReference>
<keyword evidence="3 4" id="KW-0804">Transcription</keyword>
<evidence type="ECO:0000313" key="5">
    <source>
        <dbReference type="EMBL" id="MDC3417274.1"/>
    </source>
</evidence>
<dbReference type="AlphaFoldDB" id="A0A9X3WH06"/>
<dbReference type="GO" id="GO:0003677">
    <property type="term" value="F:DNA binding"/>
    <property type="evidence" value="ECO:0007669"/>
    <property type="project" value="UniProtKB-UniRule"/>
</dbReference>